<protein>
    <recommendedName>
        <fullName evidence="12">Spore germination protein A3</fullName>
    </recommendedName>
</protein>
<dbReference type="InterPro" id="IPR038501">
    <property type="entry name" value="Spore_GerAC_C_sf"/>
</dbReference>
<evidence type="ECO:0000313" key="10">
    <source>
        <dbReference type="EMBL" id="OLS03503.1"/>
    </source>
</evidence>
<dbReference type="Pfam" id="PF05504">
    <property type="entry name" value="Spore_GerAC"/>
    <property type="match status" value="1"/>
</dbReference>
<dbReference type="AlphaFoldDB" id="A0A1U7M855"/>
<dbReference type="NCBIfam" id="TIGR02887">
    <property type="entry name" value="spore_ger_x_C"/>
    <property type="match status" value="1"/>
</dbReference>
<reference evidence="10 11" key="1">
    <citation type="submission" date="2016-02" db="EMBL/GenBank/DDBJ databases">
        <title>Genome sequence of Tissierella creatinophila DSM 6911.</title>
        <authorList>
            <person name="Poehlein A."/>
            <person name="Daniel R."/>
        </authorList>
    </citation>
    <scope>NUCLEOTIDE SEQUENCE [LARGE SCALE GENOMIC DNA]</scope>
    <source>
        <strain evidence="10 11">DSM 6911</strain>
    </source>
</reference>
<organism evidence="10 11">
    <name type="scientific">Tissierella creatinophila DSM 6911</name>
    <dbReference type="NCBI Taxonomy" id="1123403"/>
    <lineage>
        <taxon>Bacteria</taxon>
        <taxon>Bacillati</taxon>
        <taxon>Bacillota</taxon>
        <taxon>Tissierellia</taxon>
        <taxon>Tissierellales</taxon>
        <taxon>Tissierellaceae</taxon>
        <taxon>Tissierella</taxon>
    </lineage>
</organism>
<dbReference type="OrthoDB" id="9816067at2"/>
<dbReference type="RefSeq" id="WP_075724784.1">
    <property type="nucleotide sequence ID" value="NZ_LTDM01000006.1"/>
</dbReference>
<feature type="domain" description="Spore germination GerAC-like C-terminal" evidence="8">
    <location>
        <begin position="198"/>
        <end position="351"/>
    </location>
</feature>
<dbReference type="InterPro" id="IPR046953">
    <property type="entry name" value="Spore_GerAC-like_C"/>
</dbReference>
<dbReference type="PANTHER" id="PTHR35789">
    <property type="entry name" value="SPORE GERMINATION PROTEIN B3"/>
    <property type="match status" value="1"/>
</dbReference>
<dbReference type="Gene3D" id="3.30.300.210">
    <property type="entry name" value="Nutrient germinant receptor protein C, domain 3"/>
    <property type="match status" value="1"/>
</dbReference>
<dbReference type="GO" id="GO:0016020">
    <property type="term" value="C:membrane"/>
    <property type="evidence" value="ECO:0007669"/>
    <property type="project" value="UniProtKB-SubCell"/>
</dbReference>
<dbReference type="GO" id="GO:0009847">
    <property type="term" value="P:spore germination"/>
    <property type="evidence" value="ECO:0007669"/>
    <property type="project" value="InterPro"/>
</dbReference>
<evidence type="ECO:0000256" key="4">
    <source>
        <dbReference type="ARBA" id="ARBA00022729"/>
    </source>
</evidence>
<evidence type="ECO:0000256" key="7">
    <source>
        <dbReference type="ARBA" id="ARBA00023288"/>
    </source>
</evidence>
<gene>
    <name evidence="10" type="ORF">TICRE_04970</name>
</gene>
<evidence type="ECO:0000259" key="9">
    <source>
        <dbReference type="Pfam" id="PF25198"/>
    </source>
</evidence>
<keyword evidence="6" id="KW-0564">Palmitate</keyword>
<dbReference type="Pfam" id="PF25198">
    <property type="entry name" value="Spore_GerAC_N"/>
    <property type="match status" value="1"/>
</dbReference>
<evidence type="ECO:0000256" key="5">
    <source>
        <dbReference type="ARBA" id="ARBA00023136"/>
    </source>
</evidence>
<keyword evidence="7" id="KW-0449">Lipoprotein</keyword>
<sequence length="363" mass="42346">MSFLKRYFIFTMLVCLFLTGCTKHRIPNKNYIENIAPSVLFYIRPTDDDNIEVTTIVPPIKKEERKIIKSEDRTLTGAILKLNANYFREVKTGQLRIVFIDKKLAEQGLFDVINTFFRDPSISQRLYLAVVEGDMESFLNTTLKENIDIFLYEKMNFNESQGEILTQNLHYFLKSYYSTYEDPYLPFYKIENNKLVYSGIAVFNNDALTDTLTLKEERIFRLLHPLVKYHKVLPITICDIILLNTKTTTKIDFSNSYNDVNVSVKLSSHLGEYKDGMKSDIHENYLKLEDRIQSSLEQEAKELVNKLQKANSDCLGIGRYTKTLTQKPFNGDTWKDKWSSLEFNIQFEMTFDDLGVSKCTKNK</sequence>
<proteinExistence type="inferred from homology"/>
<keyword evidence="3" id="KW-0309">Germination</keyword>
<dbReference type="PANTHER" id="PTHR35789:SF1">
    <property type="entry name" value="SPORE GERMINATION PROTEIN B3"/>
    <property type="match status" value="1"/>
</dbReference>
<accession>A0A1U7M855</accession>
<name>A0A1U7M855_TISCR</name>
<evidence type="ECO:0000313" key="11">
    <source>
        <dbReference type="Proteomes" id="UP000186112"/>
    </source>
</evidence>
<keyword evidence="4" id="KW-0732">Signal</keyword>
<evidence type="ECO:0008006" key="12">
    <source>
        <dbReference type="Google" id="ProtNLM"/>
    </source>
</evidence>
<feature type="domain" description="Spore germination protein N-terminal" evidence="9">
    <location>
        <begin position="29"/>
        <end position="189"/>
    </location>
</feature>
<comment type="caution">
    <text evidence="10">The sequence shown here is derived from an EMBL/GenBank/DDBJ whole genome shotgun (WGS) entry which is preliminary data.</text>
</comment>
<evidence type="ECO:0000256" key="2">
    <source>
        <dbReference type="ARBA" id="ARBA00007886"/>
    </source>
</evidence>
<evidence type="ECO:0000256" key="3">
    <source>
        <dbReference type="ARBA" id="ARBA00022544"/>
    </source>
</evidence>
<evidence type="ECO:0000259" key="8">
    <source>
        <dbReference type="Pfam" id="PF05504"/>
    </source>
</evidence>
<evidence type="ECO:0000256" key="6">
    <source>
        <dbReference type="ARBA" id="ARBA00023139"/>
    </source>
</evidence>
<keyword evidence="11" id="KW-1185">Reference proteome</keyword>
<dbReference type="InterPro" id="IPR057336">
    <property type="entry name" value="GerAC_N"/>
</dbReference>
<comment type="subcellular location">
    <subcellularLocation>
        <location evidence="1">Membrane</location>
        <topology evidence="1">Lipid-anchor</topology>
    </subcellularLocation>
</comment>
<dbReference type="EMBL" id="LTDM01000006">
    <property type="protein sequence ID" value="OLS03503.1"/>
    <property type="molecule type" value="Genomic_DNA"/>
</dbReference>
<dbReference type="PROSITE" id="PS51257">
    <property type="entry name" value="PROKAR_LIPOPROTEIN"/>
    <property type="match status" value="1"/>
</dbReference>
<dbReference type="Proteomes" id="UP000186112">
    <property type="component" value="Unassembled WGS sequence"/>
</dbReference>
<evidence type="ECO:0000256" key="1">
    <source>
        <dbReference type="ARBA" id="ARBA00004635"/>
    </source>
</evidence>
<comment type="similarity">
    <text evidence="2">Belongs to the GerABKC lipoprotein family.</text>
</comment>
<keyword evidence="5" id="KW-0472">Membrane</keyword>
<dbReference type="InterPro" id="IPR008844">
    <property type="entry name" value="Spore_GerAC-like"/>
</dbReference>